<keyword evidence="3" id="KW-1185">Reference proteome</keyword>
<protein>
    <submittedName>
        <fullName evidence="2">Uncharacterized protein</fullName>
    </submittedName>
</protein>
<dbReference type="EMBL" id="JADIKK010000008">
    <property type="protein sequence ID" value="MFK2877152.1"/>
    <property type="molecule type" value="Genomic_DNA"/>
</dbReference>
<keyword evidence="1" id="KW-1133">Transmembrane helix</keyword>
<keyword evidence="1" id="KW-0472">Membrane</keyword>
<evidence type="ECO:0000313" key="3">
    <source>
        <dbReference type="Proteomes" id="UP001620339"/>
    </source>
</evidence>
<proteinExistence type="predicted"/>
<keyword evidence="1" id="KW-0812">Transmembrane</keyword>
<evidence type="ECO:0000256" key="1">
    <source>
        <dbReference type="SAM" id="Phobius"/>
    </source>
</evidence>
<dbReference type="RefSeq" id="WP_192154243.1">
    <property type="nucleotide sequence ID" value="NZ_JADIKK010000008.1"/>
</dbReference>
<comment type="caution">
    <text evidence="2">The sequence shown here is derived from an EMBL/GenBank/DDBJ whole genome shotgun (WGS) entry which is preliminary data.</text>
</comment>
<organism evidence="2 3">
    <name type="scientific">Rhodanobacter hydrolyticus</name>
    <dbReference type="NCBI Taxonomy" id="2250595"/>
    <lineage>
        <taxon>Bacteria</taxon>
        <taxon>Pseudomonadati</taxon>
        <taxon>Pseudomonadota</taxon>
        <taxon>Gammaproteobacteria</taxon>
        <taxon>Lysobacterales</taxon>
        <taxon>Rhodanobacteraceae</taxon>
        <taxon>Rhodanobacter</taxon>
    </lineage>
</organism>
<evidence type="ECO:0000313" key="2">
    <source>
        <dbReference type="EMBL" id="MFK2877152.1"/>
    </source>
</evidence>
<name>A0ABW8J4E8_9GAMM</name>
<feature type="transmembrane region" description="Helical" evidence="1">
    <location>
        <begin position="12"/>
        <end position="33"/>
    </location>
</feature>
<dbReference type="Proteomes" id="UP001620339">
    <property type="component" value="Unassembled WGS sequence"/>
</dbReference>
<accession>A0ABW8J4E8</accession>
<gene>
    <name evidence="2" type="ORF">ISP25_08760</name>
</gene>
<reference evidence="2 3" key="1">
    <citation type="submission" date="2020-10" db="EMBL/GenBank/DDBJ databases">
        <title>Phylogeny of dyella-like bacteria.</title>
        <authorList>
            <person name="Fu J."/>
        </authorList>
    </citation>
    <scope>NUCLEOTIDE SEQUENCE [LARGE SCALE GENOMIC DNA]</scope>
    <source>
        <strain evidence="2 3">KACC 19113</strain>
    </source>
</reference>
<sequence>MRLATIPHSHPRWLVAVMLTALVVTVLNGFGLIRPQPGSGTFLGGGDAGYDRLFVVDDQGERLTVYDATDGRPLRHFDANAAAAVLVRHDGRVFVMAGDGTRSGPALR</sequence>